<evidence type="ECO:0000256" key="2">
    <source>
        <dbReference type="ARBA" id="ARBA00022630"/>
    </source>
</evidence>
<name>A0A6G1G444_9PEZI</name>
<proteinExistence type="inferred from homology"/>
<keyword evidence="3" id="KW-0274">FAD</keyword>
<organism evidence="6">
    <name type="scientific">Eremomyces bilateralis CBS 781.70</name>
    <dbReference type="NCBI Taxonomy" id="1392243"/>
    <lineage>
        <taxon>Eukaryota</taxon>
        <taxon>Fungi</taxon>
        <taxon>Dikarya</taxon>
        <taxon>Ascomycota</taxon>
        <taxon>Pezizomycotina</taxon>
        <taxon>Dothideomycetes</taxon>
        <taxon>Dothideomycetes incertae sedis</taxon>
        <taxon>Eremomycetales</taxon>
        <taxon>Eremomycetaceae</taxon>
        <taxon>Eremomyces</taxon>
    </lineage>
</organism>
<dbReference type="InterPro" id="IPR023753">
    <property type="entry name" value="FAD/NAD-binding_dom"/>
</dbReference>
<dbReference type="GO" id="GO:0050660">
    <property type="term" value="F:flavin adenine dinucleotide binding"/>
    <property type="evidence" value="ECO:0007669"/>
    <property type="project" value="TreeGrafter"/>
</dbReference>
<evidence type="ECO:0000313" key="8">
    <source>
        <dbReference type="RefSeq" id="XP_033534342.1"/>
    </source>
</evidence>
<dbReference type="GO" id="GO:0004174">
    <property type="term" value="F:electron-transferring-flavoprotein dehydrogenase activity"/>
    <property type="evidence" value="ECO:0007669"/>
    <property type="project" value="TreeGrafter"/>
</dbReference>
<gene>
    <name evidence="6 8" type="ORF">P152DRAFT_396842</name>
</gene>
<dbReference type="PANTHER" id="PTHR43735:SF3">
    <property type="entry name" value="FERROPTOSIS SUPPRESSOR PROTEIN 1"/>
    <property type="match status" value="1"/>
</dbReference>
<reference evidence="6 8" key="1">
    <citation type="submission" date="2020-01" db="EMBL/GenBank/DDBJ databases">
        <authorList>
            <consortium name="DOE Joint Genome Institute"/>
            <person name="Haridas S."/>
            <person name="Albert R."/>
            <person name="Binder M."/>
            <person name="Bloem J."/>
            <person name="Labutti K."/>
            <person name="Salamov A."/>
            <person name="Andreopoulos B."/>
            <person name="Baker S.E."/>
            <person name="Barry K."/>
            <person name="Bills G."/>
            <person name="Bluhm B.H."/>
            <person name="Cannon C."/>
            <person name="Castanera R."/>
            <person name="Culley D.E."/>
            <person name="Daum C."/>
            <person name="Ezra D."/>
            <person name="Gonzalez J.B."/>
            <person name="Henrissat B."/>
            <person name="Kuo A."/>
            <person name="Liang C."/>
            <person name="Lipzen A."/>
            <person name="Lutzoni F."/>
            <person name="Magnuson J."/>
            <person name="Mondo S."/>
            <person name="Nolan M."/>
            <person name="Ohm R."/>
            <person name="Pangilinan J."/>
            <person name="Park H.-J."/>
            <person name="Ramirez L."/>
            <person name="Alfaro M."/>
            <person name="Sun H."/>
            <person name="Tritt A."/>
            <person name="Yoshinaga Y."/>
            <person name="Zwiers L.-H."/>
            <person name="Turgeon B.G."/>
            <person name="Goodwin S.B."/>
            <person name="Spatafora J.W."/>
            <person name="Crous P.W."/>
            <person name="Grigoriev I.V."/>
        </authorList>
    </citation>
    <scope>NUCLEOTIDE SEQUENCE</scope>
    <source>
        <strain evidence="6 8">CBS 781.70</strain>
    </source>
</reference>
<dbReference type="InterPro" id="IPR036188">
    <property type="entry name" value="FAD/NAD-bd_sf"/>
</dbReference>
<keyword evidence="2" id="KW-0285">Flavoprotein</keyword>
<dbReference type="PRINTS" id="PR00368">
    <property type="entry name" value="FADPNR"/>
</dbReference>
<evidence type="ECO:0000313" key="7">
    <source>
        <dbReference type="Proteomes" id="UP000504638"/>
    </source>
</evidence>
<keyword evidence="4" id="KW-0560">Oxidoreductase</keyword>
<feature type="domain" description="FAD/NAD(P)-binding" evidence="5">
    <location>
        <begin position="7"/>
        <end position="325"/>
    </location>
</feature>
<evidence type="ECO:0000256" key="3">
    <source>
        <dbReference type="ARBA" id="ARBA00022827"/>
    </source>
</evidence>
<dbReference type="AlphaFoldDB" id="A0A6G1G444"/>
<dbReference type="RefSeq" id="XP_033534342.1">
    <property type="nucleotide sequence ID" value="XM_033676379.1"/>
</dbReference>
<comment type="similarity">
    <text evidence="1">Belongs to the FAD-dependent oxidoreductase family.</text>
</comment>
<evidence type="ECO:0000313" key="6">
    <source>
        <dbReference type="EMBL" id="KAF1812711.1"/>
    </source>
</evidence>
<reference evidence="8" key="3">
    <citation type="submission" date="2025-04" db="UniProtKB">
        <authorList>
            <consortium name="RefSeq"/>
        </authorList>
    </citation>
    <scope>IDENTIFICATION</scope>
    <source>
        <strain evidence="8">CBS 781.70</strain>
    </source>
</reference>
<dbReference type="SUPFAM" id="SSF51905">
    <property type="entry name" value="FAD/NAD(P)-binding domain"/>
    <property type="match status" value="2"/>
</dbReference>
<dbReference type="Proteomes" id="UP000504638">
    <property type="component" value="Unplaced"/>
</dbReference>
<dbReference type="GO" id="GO:0005737">
    <property type="term" value="C:cytoplasm"/>
    <property type="evidence" value="ECO:0007669"/>
    <property type="project" value="TreeGrafter"/>
</dbReference>
<dbReference type="Gene3D" id="3.50.50.100">
    <property type="match status" value="1"/>
</dbReference>
<dbReference type="EMBL" id="ML975157">
    <property type="protein sequence ID" value="KAF1812711.1"/>
    <property type="molecule type" value="Genomic_DNA"/>
</dbReference>
<evidence type="ECO:0000259" key="5">
    <source>
        <dbReference type="Pfam" id="PF07992"/>
    </source>
</evidence>
<evidence type="ECO:0000256" key="4">
    <source>
        <dbReference type="ARBA" id="ARBA00023002"/>
    </source>
</evidence>
<dbReference type="PANTHER" id="PTHR43735">
    <property type="entry name" value="APOPTOSIS-INDUCING FACTOR 1"/>
    <property type="match status" value="1"/>
</dbReference>
<sequence length="404" mass="43656">MSSEKKTILVLGGSFGGLSATHYTLKQILPSLPTDTYRIVIVNPSTHFWWRMAGPRVVAVNDLLPRETTFFPILDSFKAYPAGSVELIVGKATAWDADGRSVTVKLLEDGKDADREIVYDSLIIATGWSAASPLFNHEGDKSVLQARQTEFVKTLSGAKTIVIGGGGPVAVETAGEIGEALNGTAGWFGTRPAVQKARITVVTRGKKLLPVLGQKQSTGAEHYLNRVGVDVAYNSLIERVEQVGEGKGGYAIHLSNGEVLTADIYLDATTVIPNSDYIPDRFKDEKGYVKTDHKSHQVDGAGERVYVVGDAGSFTRGGVMDMNNALPIAMANLKSDLLKANGKPEGNRAEWVRLDPMTQVVPVGRRRGVGAINGWNAPWVMVWLAKGRDYLLSMSAGVLYGKNW</sequence>
<protein>
    <submittedName>
        <fullName evidence="6 8">FAD/NAD(P)-binding domain-containing protein</fullName>
    </submittedName>
</protein>
<evidence type="ECO:0000256" key="1">
    <source>
        <dbReference type="ARBA" id="ARBA00006442"/>
    </source>
</evidence>
<dbReference type="Pfam" id="PF07992">
    <property type="entry name" value="Pyr_redox_2"/>
    <property type="match status" value="1"/>
</dbReference>
<reference evidence="8" key="2">
    <citation type="submission" date="2020-04" db="EMBL/GenBank/DDBJ databases">
        <authorList>
            <consortium name="NCBI Genome Project"/>
        </authorList>
    </citation>
    <scope>NUCLEOTIDE SEQUENCE</scope>
    <source>
        <strain evidence="8">CBS 781.70</strain>
    </source>
</reference>
<accession>A0A6G1G444</accession>
<dbReference type="GeneID" id="54416949"/>
<keyword evidence="7" id="KW-1185">Reference proteome</keyword>
<dbReference type="OrthoDB" id="202203at2759"/>